<dbReference type="STRING" id="1177755.A7A08_03204"/>
<organism evidence="3 4">
    <name type="scientific">Methyloligella halotolerans</name>
    <dbReference type="NCBI Taxonomy" id="1177755"/>
    <lineage>
        <taxon>Bacteria</taxon>
        <taxon>Pseudomonadati</taxon>
        <taxon>Pseudomonadota</taxon>
        <taxon>Alphaproteobacteria</taxon>
        <taxon>Hyphomicrobiales</taxon>
        <taxon>Hyphomicrobiaceae</taxon>
        <taxon>Methyloligella</taxon>
    </lineage>
</organism>
<feature type="transmembrane region" description="Helical" evidence="1">
    <location>
        <begin position="30"/>
        <end position="50"/>
    </location>
</feature>
<name>A0A1E2RUN0_9HYPH</name>
<dbReference type="Proteomes" id="UP000095087">
    <property type="component" value="Unassembled WGS sequence"/>
</dbReference>
<sequence length="114" mass="12603">MIQILFCLFLLLSLVGVAIAAFTTTSFTAGIVVTVIAVVLGIPLIISIVAHYDLLRTQSRYGLSNDETRLFTRLVPTLLCQPERSHLPYPEMKRSAREAAIGIIMRQRETGTAK</sequence>
<dbReference type="EMBL" id="MASI01000015">
    <property type="protein sequence ID" value="ODA65911.1"/>
    <property type="molecule type" value="Genomic_DNA"/>
</dbReference>
<evidence type="ECO:0000313" key="4">
    <source>
        <dbReference type="Proteomes" id="UP000095087"/>
    </source>
</evidence>
<protein>
    <submittedName>
        <fullName evidence="3">Uncharacterized protein</fullName>
    </submittedName>
</protein>
<gene>
    <name evidence="3" type="ORF">A7A08_03204</name>
</gene>
<dbReference type="RefSeq" id="WP_069096314.1">
    <property type="nucleotide sequence ID" value="NZ_MASI01000015.1"/>
</dbReference>
<reference evidence="3 4" key="1">
    <citation type="submission" date="2016-07" db="EMBL/GenBank/DDBJ databases">
        <title>Draft genome sequence of Methyloligella halotolerans C2T (VKM B-2706T=CCUG 61687T=DSM 25045T), a halotolerant polyhydroxybutyrate accumulating methylotroph.</title>
        <authorList>
            <person name="Vasilenko O.V."/>
            <person name="Doronina N.V."/>
            <person name="Poroshina M.N."/>
            <person name="Tarlachkov S.V."/>
            <person name="Trotsenko Y.A."/>
        </authorList>
    </citation>
    <scope>NUCLEOTIDE SEQUENCE [LARGE SCALE GENOMIC DNA]</scope>
    <source>
        <strain evidence="3 4">VKM B-2706</strain>
    </source>
</reference>
<keyword evidence="1" id="KW-0472">Membrane</keyword>
<evidence type="ECO:0000256" key="2">
    <source>
        <dbReference type="SAM" id="SignalP"/>
    </source>
</evidence>
<evidence type="ECO:0000313" key="3">
    <source>
        <dbReference type="EMBL" id="ODA65911.1"/>
    </source>
</evidence>
<keyword evidence="1" id="KW-0812">Transmembrane</keyword>
<keyword evidence="4" id="KW-1185">Reference proteome</keyword>
<accession>A0A1E2RUN0</accession>
<feature type="signal peptide" evidence="2">
    <location>
        <begin position="1"/>
        <end position="20"/>
    </location>
</feature>
<keyword evidence="2" id="KW-0732">Signal</keyword>
<keyword evidence="1" id="KW-1133">Transmembrane helix</keyword>
<comment type="caution">
    <text evidence="3">The sequence shown here is derived from an EMBL/GenBank/DDBJ whole genome shotgun (WGS) entry which is preliminary data.</text>
</comment>
<feature type="chain" id="PRO_5009116366" evidence="2">
    <location>
        <begin position="21"/>
        <end position="114"/>
    </location>
</feature>
<proteinExistence type="predicted"/>
<evidence type="ECO:0000256" key="1">
    <source>
        <dbReference type="SAM" id="Phobius"/>
    </source>
</evidence>
<dbReference type="AlphaFoldDB" id="A0A1E2RUN0"/>